<sequence length="123" mass="13972">MSQFQHLITMLIALGMFETAVHYYEYAEFNKTGTRPQEVTVWQCGIVLQPTLDGFTPRMLLLGGVYFLAREADELFGQLGSIDDFAGRRVENVAFPSALMDSLLIVWVFVSLSGTLDRLRVRY</sequence>
<accession>A0A6D2IN07</accession>
<organism evidence="3 4">
    <name type="scientific">Microthlaspi erraticum</name>
    <dbReference type="NCBI Taxonomy" id="1685480"/>
    <lineage>
        <taxon>Eukaryota</taxon>
        <taxon>Viridiplantae</taxon>
        <taxon>Streptophyta</taxon>
        <taxon>Embryophyta</taxon>
        <taxon>Tracheophyta</taxon>
        <taxon>Spermatophyta</taxon>
        <taxon>Magnoliopsida</taxon>
        <taxon>eudicotyledons</taxon>
        <taxon>Gunneridae</taxon>
        <taxon>Pentapetalae</taxon>
        <taxon>rosids</taxon>
        <taxon>malvids</taxon>
        <taxon>Brassicales</taxon>
        <taxon>Brassicaceae</taxon>
        <taxon>Coluteocarpeae</taxon>
        <taxon>Microthlaspi</taxon>
    </lineage>
</organism>
<comment type="caution">
    <text evidence="3">The sequence shown here is derived from an EMBL/GenBank/DDBJ whole genome shotgun (WGS) entry which is preliminary data.</text>
</comment>
<reference evidence="3" key="1">
    <citation type="submission" date="2020-01" db="EMBL/GenBank/DDBJ databases">
        <authorList>
            <person name="Mishra B."/>
        </authorList>
    </citation>
    <scope>NUCLEOTIDE SEQUENCE [LARGE SCALE GENOMIC DNA]</scope>
</reference>
<dbReference type="Pfam" id="PF06814">
    <property type="entry name" value="GOST_TM"/>
    <property type="match status" value="2"/>
</dbReference>
<protein>
    <recommendedName>
        <fullName evidence="2">GOST seven transmembrane domain-containing protein</fullName>
    </recommendedName>
</protein>
<feature type="chain" id="PRO_5025349817" description="GOST seven transmembrane domain-containing protein" evidence="1">
    <location>
        <begin position="24"/>
        <end position="123"/>
    </location>
</feature>
<evidence type="ECO:0000313" key="3">
    <source>
        <dbReference type="EMBL" id="CAA7029787.1"/>
    </source>
</evidence>
<dbReference type="Proteomes" id="UP000467841">
    <property type="component" value="Unassembled WGS sequence"/>
</dbReference>
<keyword evidence="1" id="KW-0732">Signal</keyword>
<feature type="domain" description="GOST seven transmembrane" evidence="2">
    <location>
        <begin position="47"/>
        <end position="122"/>
    </location>
</feature>
<evidence type="ECO:0000313" key="4">
    <source>
        <dbReference type="Proteomes" id="UP000467841"/>
    </source>
</evidence>
<dbReference type="EMBL" id="CACVBM020001085">
    <property type="protein sequence ID" value="CAA7029787.1"/>
    <property type="molecule type" value="Genomic_DNA"/>
</dbReference>
<evidence type="ECO:0000259" key="2">
    <source>
        <dbReference type="Pfam" id="PF06814"/>
    </source>
</evidence>
<feature type="domain" description="GOST seven transmembrane" evidence="2">
    <location>
        <begin position="3"/>
        <end position="44"/>
    </location>
</feature>
<feature type="signal peptide" evidence="1">
    <location>
        <begin position="1"/>
        <end position="23"/>
    </location>
</feature>
<evidence type="ECO:0000256" key="1">
    <source>
        <dbReference type="SAM" id="SignalP"/>
    </source>
</evidence>
<gene>
    <name evidence="3" type="ORF">MERR_LOCUS17022</name>
</gene>
<dbReference type="OrthoDB" id="19932at2759"/>
<dbReference type="AlphaFoldDB" id="A0A6D2IN07"/>
<proteinExistence type="predicted"/>
<name>A0A6D2IN07_9BRAS</name>
<keyword evidence="4" id="KW-1185">Reference proteome</keyword>
<dbReference type="InterPro" id="IPR053937">
    <property type="entry name" value="GOST_TM"/>
</dbReference>